<dbReference type="SUPFAM" id="SSF53901">
    <property type="entry name" value="Thiolase-like"/>
    <property type="match status" value="1"/>
</dbReference>
<dbReference type="FunFam" id="3.40.47.10:FF:000042">
    <property type="entry name" value="Polyketide synthase Pks13"/>
    <property type="match status" value="1"/>
</dbReference>
<evidence type="ECO:0000259" key="22">
    <source>
        <dbReference type="PROSITE" id="PS52004"/>
    </source>
</evidence>
<dbReference type="GO" id="GO:0004312">
    <property type="term" value="F:fatty acid synthase activity"/>
    <property type="evidence" value="ECO:0007669"/>
    <property type="project" value="TreeGrafter"/>
</dbReference>
<dbReference type="Gene3D" id="3.40.47.10">
    <property type="match status" value="1"/>
</dbReference>
<gene>
    <name evidence="23" type="ORF">SAMN05216386_2802</name>
</gene>
<dbReference type="Pfam" id="PF02801">
    <property type="entry name" value="Ketoacyl-synt_C"/>
    <property type="match status" value="1"/>
</dbReference>
<dbReference type="Gene3D" id="3.30.70.250">
    <property type="entry name" value="Malonyl-CoA ACP transacylase, ACP-binding"/>
    <property type="match status" value="1"/>
</dbReference>
<dbReference type="InterPro" id="IPR032821">
    <property type="entry name" value="PKS_assoc"/>
</dbReference>
<dbReference type="Proteomes" id="UP000183107">
    <property type="component" value="Unassembled WGS sequence"/>
</dbReference>
<evidence type="ECO:0000256" key="15">
    <source>
        <dbReference type="ARBA" id="ARBA00058455"/>
    </source>
</evidence>
<reference evidence="24" key="1">
    <citation type="submission" date="2016-10" db="EMBL/GenBank/DDBJ databases">
        <authorList>
            <person name="Varghese N."/>
        </authorList>
    </citation>
    <scope>NUCLEOTIDE SEQUENCE [LARGE SCALE GENOMIC DNA]</scope>
    <source>
        <strain evidence="24">Nsp8</strain>
    </source>
</reference>
<dbReference type="Pfam" id="PF16197">
    <property type="entry name" value="KAsynt_C_assoc"/>
    <property type="match status" value="1"/>
</dbReference>
<dbReference type="Pfam" id="PF00109">
    <property type="entry name" value="ketoacyl-synt"/>
    <property type="match status" value="1"/>
</dbReference>
<dbReference type="Pfam" id="PF21394">
    <property type="entry name" value="Beta-ketacyl_N"/>
    <property type="match status" value="1"/>
</dbReference>
<dbReference type="Gene3D" id="1.10.1200.10">
    <property type="entry name" value="ACP-like"/>
    <property type="match status" value="1"/>
</dbReference>
<evidence type="ECO:0000256" key="3">
    <source>
        <dbReference type="ARBA" id="ARBA00022450"/>
    </source>
</evidence>
<evidence type="ECO:0000256" key="17">
    <source>
        <dbReference type="ARBA" id="ARBA00073623"/>
    </source>
</evidence>
<protein>
    <recommendedName>
        <fullName evidence="17">Phenolphthiocerol/phthiocerol polyketide synthase subunit E</fullName>
        <ecNumber evidence="16">2.3.1.292</ecNumber>
    </recommendedName>
    <alternativeName>
        <fullName evidence="19">(Phenol)carboxyphthiodiolenone synthase subunit E</fullName>
    </alternativeName>
    <alternativeName>
        <fullName evidence="20">Beta-ketoacyl-acyl-carrier-protein synthase I</fullName>
    </alternativeName>
    <alternativeName>
        <fullName evidence="18">Phthiocerol synthesis polyketide synthase type I PpsE</fullName>
    </alternativeName>
</protein>
<keyword evidence="4" id="KW-0597">Phosphoprotein</keyword>
<organism evidence="23 24">
    <name type="scientific">Nitrosospira briensis</name>
    <dbReference type="NCBI Taxonomy" id="35799"/>
    <lineage>
        <taxon>Bacteria</taxon>
        <taxon>Pseudomonadati</taxon>
        <taxon>Pseudomonadota</taxon>
        <taxon>Betaproteobacteria</taxon>
        <taxon>Nitrosomonadales</taxon>
        <taxon>Nitrosomonadaceae</taxon>
        <taxon>Nitrosospira</taxon>
    </lineage>
</organism>
<evidence type="ECO:0000256" key="16">
    <source>
        <dbReference type="ARBA" id="ARBA00066974"/>
    </source>
</evidence>
<dbReference type="OrthoDB" id="9778690at2"/>
<keyword evidence="9" id="KW-0443">Lipid metabolism</keyword>
<dbReference type="InterPro" id="IPR050091">
    <property type="entry name" value="PKS_NRPS_Biosynth_Enz"/>
</dbReference>
<keyword evidence="7" id="KW-0521">NADP</keyword>
<evidence type="ECO:0000256" key="1">
    <source>
        <dbReference type="ARBA" id="ARBA00001937"/>
    </source>
</evidence>
<dbReference type="InterPro" id="IPR020841">
    <property type="entry name" value="PKS_Beta-ketoAc_synthase_dom"/>
</dbReference>
<dbReference type="SMART" id="SM00822">
    <property type="entry name" value="PKS_KR"/>
    <property type="match status" value="1"/>
</dbReference>
<dbReference type="InterPro" id="IPR016039">
    <property type="entry name" value="Thiolase-like"/>
</dbReference>
<dbReference type="InterPro" id="IPR016035">
    <property type="entry name" value="Acyl_Trfase/lysoPLipase"/>
</dbReference>
<keyword evidence="6" id="KW-0276">Fatty acid metabolism</keyword>
<feature type="domain" description="Carrier" evidence="21">
    <location>
        <begin position="1478"/>
        <end position="1553"/>
    </location>
</feature>
<dbReference type="PANTHER" id="PTHR43775:SF51">
    <property type="entry name" value="INACTIVE PHENOLPHTHIOCEROL SYNTHESIS POLYKETIDE SYNTHASE TYPE I PKS1-RELATED"/>
    <property type="match status" value="1"/>
</dbReference>
<comment type="catalytic activity">
    <reaction evidence="13">
        <text>docosanoyl-[(phenol)carboxyphthiodiolenone synthase] + 2 (S)-methylmalonyl-CoA + 3 malonyl-CoA + 5 NADPH + 10 H(+) = C34-carboxyphthiodiolenone-[(phenol)carboxyphthiodiolenone synthase] + 5 CO2 + 5 NADP(+) + 5 CoA + 2 H2O</text>
        <dbReference type="Rhea" id="RHEA:57752"/>
        <dbReference type="Rhea" id="RHEA-COMP:14987"/>
        <dbReference type="Rhea" id="RHEA-COMP:14988"/>
        <dbReference type="ChEBI" id="CHEBI:15377"/>
        <dbReference type="ChEBI" id="CHEBI:15378"/>
        <dbReference type="ChEBI" id="CHEBI:16526"/>
        <dbReference type="ChEBI" id="CHEBI:57287"/>
        <dbReference type="ChEBI" id="CHEBI:57327"/>
        <dbReference type="ChEBI" id="CHEBI:57384"/>
        <dbReference type="ChEBI" id="CHEBI:57783"/>
        <dbReference type="ChEBI" id="CHEBI:58349"/>
        <dbReference type="ChEBI" id="CHEBI:142237"/>
        <dbReference type="ChEBI" id="CHEBI:142238"/>
        <dbReference type="EC" id="2.3.1.292"/>
    </reaction>
</comment>
<dbReference type="InterPro" id="IPR020806">
    <property type="entry name" value="PKS_PP-bd"/>
</dbReference>
<evidence type="ECO:0000256" key="19">
    <source>
        <dbReference type="ARBA" id="ARBA00078169"/>
    </source>
</evidence>
<accession>A0A1I5EX88</accession>
<comment type="cofactor">
    <cofactor evidence="1">
        <name>NADP(+)</name>
        <dbReference type="ChEBI" id="CHEBI:58349"/>
    </cofactor>
</comment>
<dbReference type="InterPro" id="IPR006162">
    <property type="entry name" value="Ppantetheine_attach_site"/>
</dbReference>
<dbReference type="PROSITE" id="PS50075">
    <property type="entry name" value="CARRIER"/>
    <property type="match status" value="1"/>
</dbReference>
<dbReference type="GO" id="GO:0016491">
    <property type="term" value="F:oxidoreductase activity"/>
    <property type="evidence" value="ECO:0007669"/>
    <property type="project" value="UniProtKB-KW"/>
</dbReference>
<dbReference type="InterPro" id="IPR016036">
    <property type="entry name" value="Malonyl_transacylase_ACP-bd"/>
</dbReference>
<dbReference type="InterPro" id="IPR009081">
    <property type="entry name" value="PP-bd_ACP"/>
</dbReference>
<keyword evidence="5 23" id="KW-0808">Transferase</keyword>
<evidence type="ECO:0000256" key="12">
    <source>
        <dbReference type="ARBA" id="ARBA00051971"/>
    </source>
</evidence>
<evidence type="ECO:0000256" key="7">
    <source>
        <dbReference type="ARBA" id="ARBA00022857"/>
    </source>
</evidence>
<dbReference type="EMBL" id="FOVJ01000009">
    <property type="protein sequence ID" value="SFO16132.1"/>
    <property type="molecule type" value="Genomic_DNA"/>
</dbReference>
<dbReference type="GO" id="GO:0031177">
    <property type="term" value="F:phosphopantetheine binding"/>
    <property type="evidence" value="ECO:0007669"/>
    <property type="project" value="InterPro"/>
</dbReference>
<comment type="catalytic activity">
    <reaction evidence="11">
        <text>17-(4-hydroxyphenyl)heptadecanoyl-[(phenol)carboxyphthiodiolenone synthase] + 2 (S)-methylmalonyl-CoA + 3 malonyl-CoA + 5 NADPH + 10 H(+) = C35-(phenol)carboxyphthiodiolenone-[(phenol)carboxyphthiodiolenone synthase] + 5 CO2 + 5 NADP(+) + 5 CoA + 2 H2O</text>
        <dbReference type="Rhea" id="RHEA:57756"/>
        <dbReference type="Rhea" id="RHEA-COMP:14272"/>
        <dbReference type="Rhea" id="RHEA-COMP:14989"/>
        <dbReference type="ChEBI" id="CHEBI:15377"/>
        <dbReference type="ChEBI" id="CHEBI:15378"/>
        <dbReference type="ChEBI" id="CHEBI:16526"/>
        <dbReference type="ChEBI" id="CHEBI:57287"/>
        <dbReference type="ChEBI" id="CHEBI:57327"/>
        <dbReference type="ChEBI" id="CHEBI:57384"/>
        <dbReference type="ChEBI" id="CHEBI:57783"/>
        <dbReference type="ChEBI" id="CHEBI:58349"/>
        <dbReference type="ChEBI" id="CHEBI:133300"/>
        <dbReference type="ChEBI" id="CHEBI:142259"/>
        <dbReference type="EC" id="2.3.1.292"/>
    </reaction>
</comment>
<evidence type="ECO:0000256" key="18">
    <source>
        <dbReference type="ARBA" id="ARBA00075053"/>
    </source>
</evidence>
<dbReference type="InterPro" id="IPR001227">
    <property type="entry name" value="Ac_transferase_dom_sf"/>
</dbReference>
<sequence>MDHTEELSERADIDIAIVGMAGRFPGADDVEAFWRNVQDGVESVTFFTDKELLARGVSREKLDDPHYIKAGAELPGVDLFDASFFGYTPREAAETDPQHRLFLEVAWQALEDAGYDASRCTVPIGVYAGCGVNTYLMLNLFSNGRFSDMEDISSLQGLMNGNNKDSMTTTVSYKLNLRGPGITVQTACSTSLAAVHVACRGLLNHEADMALAGGVWVNLLHDGGYRYQPGAILSPDGHCRAFDARAAGTVIGSGVGIVVLKRLADALADGDTVHAVIKGSAINNDGSAKVGYTAPSVEGQAEVILAAQAIADVSADTISYIEAHGTGTTIGDPIEIAALTQAFRESTDGRGFCAIGSVKTNVGHLDAAAGVAGLIKTVMALKHRILPPSLNFEQPNPQIDFPASPFYVNTARQDWQNGSTPRRAGVSSFGIGGTNVHVVLEEAPAVEPSGPSRPWQLLTLSARSSKALESMVAHSHDHLATHRDLSLPDTAYTLQTGRKGFAHRAIALCRDNGDAIDVLETRSADRFITGQVTSENRPVAFLFPGQGAQYVDMARDLYQDEPVFRREFDRCLELLEPYLDFDLRTLLYPAWDEVSDEKLDEARKAELSARLEQTELTQPALFVVEYALARLWMSWGIQPAAMIGHSIGEYVAACLAGVFSLEDALRLVALRGRLLQGMDTGAMLAVMLPEAEISRYLTESCGLAAVNGPELCVLSGSVTAIEALEGDLGNQGIGTRRLHVSHAFHSALVEPMLPAFMDMVSRIKLGQPKIPFLSNLSGDWITSQEATDPNYWKRHLRGTVRFDDGLRELLTNPDRVLLEVGPGETLSTLAKRHPEAKPEQLILSSLPHPGRAHLTQPHFYLCLGRLWLSGAGIDWGNFYADERRCRIPLPTYPFERQSYWVKAKNEERTENAGSGSAGAGPAGYVATSGLQIKDMPAARSLDDWFYTSSWRRGDTLELDGSLPHQAGSLVIFKDERHLGIALIGHLLTLGIKPIVVSTGAAFRRQDKDHYVLRPGERHDYDLLLRNMRNDGRSIGHIFHLWSLTSDDEPSVNMGGQARNFFILFYLAQALESARQLIPTDASVEITVITNQLEDVTGSESLRPDKALLLGPCKVIPQEYPYLTCRLVDVELPSASSVAKNRMVRQILAESQADPVTSVVAYRGPHRWIQTFEPIRCPQPTKTSLRDNGVYLITGGLGGIGLTLAEHLARNHRAKLVLLGRSALPSREHWPKVVSTVEKTDPTRIKIEKVMHLEALGAEVLVLQADVAIQARLKAVVAQARSRFGAIHGVIHSAGEVGSGLISEKTEEMVEKAFAPKVQGTLALHAVFKDEPLDFMLLCSSLAAVAGGLGKVDYCAANAYLDAFASAAARTKDPESTFPVISVNWDGWREVGMAANMAMPQGMGIAPKEGASAFERIVNSMARPQVILSTLDLHARLDQTQEDLLDLVGRPSVLAENGQFEEGGQQRYPRPVLPTAFVAPESELEKSIAEIWQSLLGVDAVGVRDNLFELGGDSLLGIQLLSRVRLAFGVDIGPADLFRSPTIASMAELVETKLLDEIECS</sequence>
<evidence type="ECO:0000256" key="5">
    <source>
        <dbReference type="ARBA" id="ARBA00022679"/>
    </source>
</evidence>
<comment type="cofactor">
    <cofactor evidence="2">
        <name>pantetheine 4'-phosphate</name>
        <dbReference type="ChEBI" id="CHEBI:47942"/>
    </cofactor>
</comment>
<dbReference type="SUPFAM" id="SSF51735">
    <property type="entry name" value="NAD(P)-binding Rossmann-fold domains"/>
    <property type="match status" value="2"/>
</dbReference>
<dbReference type="Pfam" id="PF08659">
    <property type="entry name" value="KR"/>
    <property type="match status" value="1"/>
</dbReference>
<dbReference type="FunFam" id="1.10.1200.10:FF:000005">
    <property type="entry name" value="Nonribosomal peptide synthetase 1"/>
    <property type="match status" value="1"/>
</dbReference>
<evidence type="ECO:0000256" key="4">
    <source>
        <dbReference type="ARBA" id="ARBA00022553"/>
    </source>
</evidence>
<keyword evidence="24" id="KW-1185">Reference proteome</keyword>
<evidence type="ECO:0000256" key="20">
    <source>
        <dbReference type="ARBA" id="ARBA00084020"/>
    </source>
</evidence>
<evidence type="ECO:0000256" key="6">
    <source>
        <dbReference type="ARBA" id="ARBA00022832"/>
    </source>
</evidence>
<dbReference type="Pfam" id="PF00698">
    <property type="entry name" value="Acyl_transf_1"/>
    <property type="match status" value="1"/>
</dbReference>
<evidence type="ECO:0000256" key="13">
    <source>
        <dbReference type="ARBA" id="ARBA00052119"/>
    </source>
</evidence>
<feature type="domain" description="Ketosynthase family 3 (KS3)" evidence="22">
    <location>
        <begin position="12"/>
        <end position="442"/>
    </location>
</feature>
<dbReference type="CDD" id="cd08953">
    <property type="entry name" value="KR_2_SDR_x"/>
    <property type="match status" value="1"/>
</dbReference>
<evidence type="ECO:0000256" key="8">
    <source>
        <dbReference type="ARBA" id="ARBA00023002"/>
    </source>
</evidence>
<evidence type="ECO:0000256" key="10">
    <source>
        <dbReference type="ARBA" id="ARBA00023268"/>
    </source>
</evidence>
<comment type="function">
    <text evidence="15">Part of the PpsABCDE complex involved in the biosynthesis of the lipid core common to phthiocerols and phenolphthiocerols by successive additions of malonyl-CoA or methylmalonyl-CoA extender units. PpsA can accept as substrate the activated forms of either icosanoyl (C20), docosanoyl (C22) or lignoceroyl (C24) groups from FadD26, or a (4-hydroxyphenyl)-C17 or (4-hydroxyphenyl)-C19 fatty acyl from FadD29. PpsA initiates the biosynthesis and extends its substrate using a malonyl-CoA extender unit. The PpsB and PpsC proteins add the second and third malonyl-CoA extender units. PpsD adds an (R)-methylmalonyl unit and PpsE adds a second (R)-methylmalonyl unit. The incorporation of the methylmalonyl units results in formation of two branched methyl groups in the elongated product.</text>
</comment>
<comment type="catalytic activity">
    <reaction evidence="14">
        <text>icosanoyl-[(phenol)carboxyphthiodiolenone synthase] + 2 (S)-methylmalonyl-CoA + 3 malonyl-CoA + 5 NADPH + 10 H(+) = C32-carboxyphthiodiolenone-[(phenol)carboxyphthiodiolenone synthase] + 5 CO2 + 5 NADP(+) + 5 CoA + 2 H2O</text>
        <dbReference type="Rhea" id="RHEA:57748"/>
        <dbReference type="Rhea" id="RHEA-COMP:14985"/>
        <dbReference type="Rhea" id="RHEA-COMP:14986"/>
        <dbReference type="ChEBI" id="CHEBI:15377"/>
        <dbReference type="ChEBI" id="CHEBI:15378"/>
        <dbReference type="ChEBI" id="CHEBI:16526"/>
        <dbReference type="ChEBI" id="CHEBI:57287"/>
        <dbReference type="ChEBI" id="CHEBI:57327"/>
        <dbReference type="ChEBI" id="CHEBI:57384"/>
        <dbReference type="ChEBI" id="CHEBI:57783"/>
        <dbReference type="ChEBI" id="CHEBI:58349"/>
        <dbReference type="ChEBI" id="CHEBI:87848"/>
        <dbReference type="ChEBI" id="CHEBI:142236"/>
        <dbReference type="EC" id="2.3.1.292"/>
    </reaction>
</comment>
<dbReference type="InterPro" id="IPR014031">
    <property type="entry name" value="Ketoacyl_synth_C"/>
</dbReference>
<dbReference type="SMART" id="SM00823">
    <property type="entry name" value="PKS_PP"/>
    <property type="match status" value="1"/>
</dbReference>
<proteinExistence type="predicted"/>
<name>A0A1I5EX88_9PROT</name>
<dbReference type="InterPro" id="IPR014030">
    <property type="entry name" value="Ketoacyl_synth_N"/>
</dbReference>
<dbReference type="Gene3D" id="3.40.50.720">
    <property type="entry name" value="NAD(P)-binding Rossmann-like Domain"/>
    <property type="match status" value="1"/>
</dbReference>
<dbReference type="PROSITE" id="PS52004">
    <property type="entry name" value="KS3_2"/>
    <property type="match status" value="1"/>
</dbReference>
<dbReference type="PANTHER" id="PTHR43775">
    <property type="entry name" value="FATTY ACID SYNTHASE"/>
    <property type="match status" value="1"/>
</dbReference>
<evidence type="ECO:0000256" key="2">
    <source>
        <dbReference type="ARBA" id="ARBA00001957"/>
    </source>
</evidence>
<dbReference type="Gene3D" id="3.40.366.10">
    <property type="entry name" value="Malonyl-Coenzyme A Acyl Carrier Protein, domain 2"/>
    <property type="match status" value="1"/>
</dbReference>
<dbReference type="InterPro" id="IPR057326">
    <property type="entry name" value="KR_dom"/>
</dbReference>
<keyword evidence="3" id="KW-0596">Phosphopantetheine</keyword>
<dbReference type="GO" id="GO:0006633">
    <property type="term" value="P:fatty acid biosynthetic process"/>
    <property type="evidence" value="ECO:0007669"/>
    <property type="project" value="TreeGrafter"/>
</dbReference>
<comment type="catalytic activity">
    <reaction evidence="12">
        <text>19-(4-hydroxyphenyl)nonadecanoyl-[(phenol)carboxyphthiodiolenone synthase] + 2 (S)-methylmalonyl-CoA + 3 malonyl-CoA + 5 NADPH + 10 H(+) = C37-(phenol)carboxyphthiodiolenone-[(phenol)carboxyphthiodiolenone synthase] + 5 CO2 + 5 NADP(+) + 5 CoA + 2 H2O</text>
        <dbReference type="Rhea" id="RHEA:57760"/>
        <dbReference type="Rhea" id="RHEA-COMP:14273"/>
        <dbReference type="Rhea" id="RHEA-COMP:14990"/>
        <dbReference type="ChEBI" id="CHEBI:15377"/>
        <dbReference type="ChEBI" id="CHEBI:15378"/>
        <dbReference type="ChEBI" id="CHEBI:16526"/>
        <dbReference type="ChEBI" id="CHEBI:57287"/>
        <dbReference type="ChEBI" id="CHEBI:57327"/>
        <dbReference type="ChEBI" id="CHEBI:57384"/>
        <dbReference type="ChEBI" id="CHEBI:57783"/>
        <dbReference type="ChEBI" id="CHEBI:58349"/>
        <dbReference type="ChEBI" id="CHEBI:133301"/>
        <dbReference type="ChEBI" id="CHEBI:142260"/>
        <dbReference type="EC" id="2.3.1.292"/>
    </reaction>
</comment>
<dbReference type="InterPro" id="IPR013968">
    <property type="entry name" value="PKS_KR"/>
</dbReference>
<dbReference type="InterPro" id="IPR014043">
    <property type="entry name" value="Acyl_transferase_dom"/>
</dbReference>
<dbReference type="EC" id="2.3.1.292" evidence="16"/>
<dbReference type="Gene3D" id="3.30.70.3290">
    <property type="match status" value="1"/>
</dbReference>
<evidence type="ECO:0000256" key="14">
    <source>
        <dbReference type="ARBA" id="ARBA00052745"/>
    </source>
</evidence>
<keyword evidence="10" id="KW-0511">Multifunctional enzyme</keyword>
<dbReference type="SMART" id="SM00825">
    <property type="entry name" value="PKS_KS"/>
    <property type="match status" value="1"/>
</dbReference>
<dbReference type="PROSITE" id="PS00012">
    <property type="entry name" value="PHOSPHOPANTETHEINE"/>
    <property type="match status" value="1"/>
</dbReference>
<dbReference type="InterPro" id="IPR049490">
    <property type="entry name" value="C883_1060-like_KR_N"/>
</dbReference>
<dbReference type="InterPro" id="IPR036736">
    <property type="entry name" value="ACP-like_sf"/>
</dbReference>
<dbReference type="CDD" id="cd00833">
    <property type="entry name" value="PKS"/>
    <property type="match status" value="1"/>
</dbReference>
<dbReference type="InterPro" id="IPR036291">
    <property type="entry name" value="NAD(P)-bd_dom_sf"/>
</dbReference>
<evidence type="ECO:0000256" key="11">
    <source>
        <dbReference type="ARBA" id="ARBA00050973"/>
    </source>
</evidence>
<evidence type="ECO:0000256" key="9">
    <source>
        <dbReference type="ARBA" id="ARBA00023098"/>
    </source>
</evidence>
<dbReference type="RefSeq" id="WP_074798470.1">
    <property type="nucleotide sequence ID" value="NZ_FOVJ01000009.1"/>
</dbReference>
<evidence type="ECO:0000259" key="21">
    <source>
        <dbReference type="PROSITE" id="PS50075"/>
    </source>
</evidence>
<evidence type="ECO:0000313" key="23">
    <source>
        <dbReference type="EMBL" id="SFO16132.1"/>
    </source>
</evidence>
<dbReference type="GO" id="GO:0034081">
    <property type="term" value="C:polyketide synthase complex"/>
    <property type="evidence" value="ECO:0007669"/>
    <property type="project" value="UniProtKB-ARBA"/>
</dbReference>
<dbReference type="Pfam" id="PF00550">
    <property type="entry name" value="PP-binding"/>
    <property type="match status" value="1"/>
</dbReference>
<dbReference type="SUPFAM" id="SSF52151">
    <property type="entry name" value="FabD/lysophospholipase-like"/>
    <property type="match status" value="1"/>
</dbReference>
<dbReference type="SUPFAM" id="SSF47336">
    <property type="entry name" value="ACP-like"/>
    <property type="match status" value="1"/>
</dbReference>
<evidence type="ECO:0000313" key="24">
    <source>
        <dbReference type="Proteomes" id="UP000183107"/>
    </source>
</evidence>
<dbReference type="SMART" id="SM00827">
    <property type="entry name" value="PKS_AT"/>
    <property type="match status" value="1"/>
</dbReference>
<dbReference type="SUPFAM" id="SSF55048">
    <property type="entry name" value="Probable ACP-binding domain of malonyl-CoA ACP transacylase"/>
    <property type="match status" value="1"/>
</dbReference>
<keyword evidence="8" id="KW-0560">Oxidoreductase</keyword>